<organism evidence="9 10">
    <name type="scientific">Clostridium tetanomorphum</name>
    <dbReference type="NCBI Taxonomy" id="1553"/>
    <lineage>
        <taxon>Bacteria</taxon>
        <taxon>Bacillati</taxon>
        <taxon>Bacillota</taxon>
        <taxon>Clostridia</taxon>
        <taxon>Eubacteriales</taxon>
        <taxon>Clostridiaceae</taxon>
        <taxon>Clostridium</taxon>
    </lineage>
</organism>
<dbReference type="GO" id="GO:0015074">
    <property type="term" value="P:DNA integration"/>
    <property type="evidence" value="ECO:0007669"/>
    <property type="project" value="UniProtKB-KW"/>
</dbReference>
<evidence type="ECO:0000259" key="7">
    <source>
        <dbReference type="PROSITE" id="PS51898"/>
    </source>
</evidence>
<gene>
    <name evidence="9" type="ORF">HGG79_04540</name>
</gene>
<keyword evidence="10" id="KW-1185">Reference proteome</keyword>
<dbReference type="InterPro" id="IPR011010">
    <property type="entry name" value="DNA_brk_join_enz"/>
</dbReference>
<reference evidence="9 10" key="1">
    <citation type="submission" date="2020-04" db="EMBL/GenBank/DDBJ databases">
        <title>Genomic insights into acetone-butanol-ethanol (ABE) fermentation by sequencing solventogenic clostridia strains.</title>
        <authorList>
            <person name="Brown S."/>
        </authorList>
    </citation>
    <scope>NUCLEOTIDE SEQUENCE [LARGE SCALE GENOMIC DNA]</scope>
    <source>
        <strain evidence="9 10">DJ011</strain>
    </source>
</reference>
<dbReference type="AlphaFoldDB" id="A0A923E979"/>
<dbReference type="InterPro" id="IPR050090">
    <property type="entry name" value="Tyrosine_recombinase_XerCD"/>
</dbReference>
<evidence type="ECO:0000256" key="1">
    <source>
        <dbReference type="ARBA" id="ARBA00003283"/>
    </source>
</evidence>
<keyword evidence="3" id="KW-0229">DNA integration</keyword>
<keyword evidence="5" id="KW-0233">DNA recombination</keyword>
<dbReference type="InterPro" id="IPR002104">
    <property type="entry name" value="Integrase_catalytic"/>
</dbReference>
<comment type="function">
    <text evidence="1">Site-specific tyrosine recombinase, which acts by catalyzing the cutting and rejoining of the recombining DNA molecules.</text>
</comment>
<feature type="domain" description="Tyr recombinase" evidence="7">
    <location>
        <begin position="109"/>
        <end position="284"/>
    </location>
</feature>
<protein>
    <submittedName>
        <fullName evidence="9">Tyrosine-type recombinase/integrase</fullName>
    </submittedName>
</protein>
<evidence type="ECO:0000256" key="2">
    <source>
        <dbReference type="ARBA" id="ARBA00008857"/>
    </source>
</evidence>
<comment type="similarity">
    <text evidence="2">Belongs to the 'phage' integrase family.</text>
</comment>
<dbReference type="Gene3D" id="1.10.443.10">
    <property type="entry name" value="Intergrase catalytic core"/>
    <property type="match status" value="1"/>
</dbReference>
<sequence length="286" mass="33220">MLLSKAIKEFIYYLTITNKSEETIKAYNSDLICFSYFLEEKYNCPLYISEIKSVDIEDFLFYLKKRKLTTASRSRNLYTLRSFWNYAYKNKLCQWNIAMAVEPIKVQNKERTFLSIEEVHTLIDAIHHPLVKTVVQALFYTGMRISECLNLEMKDVDLENEIIHIINGKGAKDRNIPINKNLVCILEDYLKTYRSSIDSKYFFATEKSGHLSAPYVNRVLSDTVKELGWKKHVSAHILRHSFASNLIKNGVNLVYVQKLLGHSNLKVTSIYTHASIEDLNNSINLL</sequence>
<evidence type="ECO:0000259" key="8">
    <source>
        <dbReference type="PROSITE" id="PS51900"/>
    </source>
</evidence>
<dbReference type="GO" id="GO:0003677">
    <property type="term" value="F:DNA binding"/>
    <property type="evidence" value="ECO:0007669"/>
    <property type="project" value="UniProtKB-UniRule"/>
</dbReference>
<dbReference type="Pfam" id="PF02899">
    <property type="entry name" value="Phage_int_SAM_1"/>
    <property type="match status" value="1"/>
</dbReference>
<dbReference type="InterPro" id="IPR010998">
    <property type="entry name" value="Integrase_recombinase_N"/>
</dbReference>
<dbReference type="InterPro" id="IPR044068">
    <property type="entry name" value="CB"/>
</dbReference>
<dbReference type="InterPro" id="IPR013762">
    <property type="entry name" value="Integrase-like_cat_sf"/>
</dbReference>
<evidence type="ECO:0000256" key="6">
    <source>
        <dbReference type="PROSITE-ProRule" id="PRU01248"/>
    </source>
</evidence>
<dbReference type="PANTHER" id="PTHR30349:SF64">
    <property type="entry name" value="PROPHAGE INTEGRASE INTD-RELATED"/>
    <property type="match status" value="1"/>
</dbReference>
<dbReference type="RefSeq" id="WP_173680503.1">
    <property type="nucleotide sequence ID" value="NZ_JAAZWO010000004.1"/>
</dbReference>
<evidence type="ECO:0000313" key="9">
    <source>
        <dbReference type="EMBL" id="MBC2397051.1"/>
    </source>
</evidence>
<dbReference type="Gene3D" id="1.10.150.130">
    <property type="match status" value="1"/>
</dbReference>
<dbReference type="InterPro" id="IPR004107">
    <property type="entry name" value="Integrase_SAM-like_N"/>
</dbReference>
<evidence type="ECO:0000256" key="3">
    <source>
        <dbReference type="ARBA" id="ARBA00022908"/>
    </source>
</evidence>
<dbReference type="SUPFAM" id="SSF56349">
    <property type="entry name" value="DNA breaking-rejoining enzymes"/>
    <property type="match status" value="1"/>
</dbReference>
<evidence type="ECO:0000256" key="5">
    <source>
        <dbReference type="ARBA" id="ARBA00023172"/>
    </source>
</evidence>
<feature type="domain" description="Core-binding (CB)" evidence="8">
    <location>
        <begin position="1"/>
        <end position="88"/>
    </location>
</feature>
<dbReference type="EMBL" id="JAAZWO010000004">
    <property type="protein sequence ID" value="MBC2397051.1"/>
    <property type="molecule type" value="Genomic_DNA"/>
</dbReference>
<dbReference type="PROSITE" id="PS51898">
    <property type="entry name" value="TYR_RECOMBINASE"/>
    <property type="match status" value="1"/>
</dbReference>
<dbReference type="PROSITE" id="PS51900">
    <property type="entry name" value="CB"/>
    <property type="match status" value="1"/>
</dbReference>
<evidence type="ECO:0000313" key="10">
    <source>
        <dbReference type="Proteomes" id="UP000563151"/>
    </source>
</evidence>
<proteinExistence type="inferred from homology"/>
<accession>A0A923E979</accession>
<name>A0A923E979_CLOTT</name>
<keyword evidence="4 6" id="KW-0238">DNA-binding</keyword>
<comment type="caution">
    <text evidence="9">The sequence shown here is derived from an EMBL/GenBank/DDBJ whole genome shotgun (WGS) entry which is preliminary data.</text>
</comment>
<dbReference type="Proteomes" id="UP000563151">
    <property type="component" value="Unassembled WGS sequence"/>
</dbReference>
<evidence type="ECO:0000256" key="4">
    <source>
        <dbReference type="ARBA" id="ARBA00023125"/>
    </source>
</evidence>
<dbReference type="Pfam" id="PF00589">
    <property type="entry name" value="Phage_integrase"/>
    <property type="match status" value="1"/>
</dbReference>
<dbReference type="GO" id="GO:0006310">
    <property type="term" value="P:DNA recombination"/>
    <property type="evidence" value="ECO:0007669"/>
    <property type="project" value="UniProtKB-KW"/>
</dbReference>
<dbReference type="PANTHER" id="PTHR30349">
    <property type="entry name" value="PHAGE INTEGRASE-RELATED"/>
    <property type="match status" value="1"/>
</dbReference>